<evidence type="ECO:0000256" key="1">
    <source>
        <dbReference type="SAM" id="Phobius"/>
    </source>
</evidence>
<sequence>MKTIKALQLIKKEKKRSKWKHAIYLILALGMLIYALPLISFDPGAGWMSLFGAVWAAFAFMVVGAHLHFLLGVNEEKQRALEAVRRAKLRDWQSKLLKKDWQVESKQG</sequence>
<dbReference type="Proteomes" id="UP000273145">
    <property type="component" value="Chromosome"/>
</dbReference>
<protein>
    <recommendedName>
        <fullName evidence="4">2TM domain-containing protein</fullName>
    </recommendedName>
</protein>
<gene>
    <name evidence="2" type="ORF">EIM92_19640</name>
</gene>
<keyword evidence="1" id="KW-0472">Membrane</keyword>
<evidence type="ECO:0000313" key="3">
    <source>
        <dbReference type="Proteomes" id="UP000273145"/>
    </source>
</evidence>
<feature type="transmembrane region" description="Helical" evidence="1">
    <location>
        <begin position="21"/>
        <end position="41"/>
    </location>
</feature>
<dbReference type="AlphaFoldDB" id="A0A3Q8SEV0"/>
<dbReference type="KEGG" id="plen:EIM92_19640"/>
<proteinExistence type="predicted"/>
<dbReference type="EMBL" id="CP034248">
    <property type="protein sequence ID" value="AZK49144.1"/>
    <property type="molecule type" value="Genomic_DNA"/>
</dbReference>
<organism evidence="2 3">
    <name type="scientific">Paenibacillus lentus</name>
    <dbReference type="NCBI Taxonomy" id="1338368"/>
    <lineage>
        <taxon>Bacteria</taxon>
        <taxon>Bacillati</taxon>
        <taxon>Bacillota</taxon>
        <taxon>Bacilli</taxon>
        <taxon>Bacillales</taxon>
        <taxon>Paenibacillaceae</taxon>
        <taxon>Paenibacillus</taxon>
    </lineage>
</organism>
<feature type="transmembrane region" description="Helical" evidence="1">
    <location>
        <begin position="47"/>
        <end position="71"/>
    </location>
</feature>
<name>A0A3Q8SEV0_9BACL</name>
<accession>A0A3Q8SEV0</accession>
<keyword evidence="3" id="KW-1185">Reference proteome</keyword>
<dbReference type="OrthoDB" id="2619264at2"/>
<evidence type="ECO:0000313" key="2">
    <source>
        <dbReference type="EMBL" id="AZK49144.1"/>
    </source>
</evidence>
<keyword evidence="1" id="KW-1133">Transmembrane helix</keyword>
<evidence type="ECO:0008006" key="4">
    <source>
        <dbReference type="Google" id="ProtNLM"/>
    </source>
</evidence>
<keyword evidence="1" id="KW-0812">Transmembrane</keyword>
<reference evidence="2 3" key="1">
    <citation type="submission" date="2018-11" db="EMBL/GenBank/DDBJ databases">
        <title>Genome sequencing of Paenibacillus lentus DSM25539(T).</title>
        <authorList>
            <person name="Kook J.-K."/>
            <person name="Park S.-N."/>
            <person name="Lim Y.K."/>
        </authorList>
    </citation>
    <scope>NUCLEOTIDE SEQUENCE [LARGE SCALE GENOMIC DNA]</scope>
    <source>
        <strain evidence="2 3">DSM 25539</strain>
    </source>
</reference>